<evidence type="ECO:0000259" key="14">
    <source>
        <dbReference type="Pfam" id="PF13851"/>
    </source>
</evidence>
<evidence type="ECO:0000256" key="1">
    <source>
        <dbReference type="ARBA" id="ARBA00004230"/>
    </source>
</evidence>
<evidence type="ECO:0000256" key="8">
    <source>
        <dbReference type="ARBA" id="ARBA00023054"/>
    </source>
</evidence>
<keyword evidence="9" id="KW-0969">Cilium</keyword>
<keyword evidence="16" id="KW-1185">Reference proteome</keyword>
<evidence type="ECO:0000256" key="4">
    <source>
        <dbReference type="ARBA" id="ARBA00021301"/>
    </source>
</evidence>
<evidence type="ECO:0000256" key="12">
    <source>
        <dbReference type="ARBA" id="ARBA00031568"/>
    </source>
</evidence>
<keyword evidence="10" id="KW-0206">Cytoskeleton</keyword>
<dbReference type="GO" id="GO:0005874">
    <property type="term" value="C:microtubule"/>
    <property type="evidence" value="ECO:0007669"/>
    <property type="project" value="UniProtKB-KW"/>
</dbReference>
<evidence type="ECO:0000256" key="2">
    <source>
        <dbReference type="ARBA" id="ARBA00004245"/>
    </source>
</evidence>
<dbReference type="GO" id="GO:0030317">
    <property type="term" value="P:flagellated sperm motility"/>
    <property type="evidence" value="ECO:0007669"/>
    <property type="project" value="TreeGrafter"/>
</dbReference>
<feature type="domain" description="Growth arrest-specific protein 8" evidence="14">
    <location>
        <begin position="192"/>
        <end position="390"/>
    </location>
</feature>
<dbReference type="InterPro" id="IPR039308">
    <property type="entry name" value="GAS8"/>
</dbReference>
<name>A0A8C8RZ72_9SAUR</name>
<evidence type="ECO:0000313" key="15">
    <source>
        <dbReference type="Ensembl" id="ENSPCEP00000012987.1"/>
    </source>
</evidence>
<evidence type="ECO:0000256" key="6">
    <source>
        <dbReference type="ARBA" id="ARBA00022701"/>
    </source>
</evidence>
<keyword evidence="5" id="KW-0963">Cytoplasm</keyword>
<feature type="coiled-coil region" evidence="13">
    <location>
        <begin position="218"/>
        <end position="354"/>
    </location>
</feature>
<reference evidence="15" key="2">
    <citation type="submission" date="2025-09" db="UniProtKB">
        <authorList>
            <consortium name="Ensembl"/>
        </authorList>
    </citation>
    <scope>IDENTIFICATION</scope>
</reference>
<evidence type="ECO:0000256" key="11">
    <source>
        <dbReference type="ARBA" id="ARBA00023273"/>
    </source>
</evidence>
<evidence type="ECO:0000256" key="5">
    <source>
        <dbReference type="ARBA" id="ARBA00022490"/>
    </source>
</evidence>
<evidence type="ECO:0000256" key="9">
    <source>
        <dbReference type="ARBA" id="ARBA00023069"/>
    </source>
</evidence>
<dbReference type="AlphaFoldDB" id="A0A8C8RZ72"/>
<keyword evidence="7" id="KW-0282">Flagellum</keyword>
<protein>
    <recommendedName>
        <fullName evidence="4">Dynein regulatory complex subunit 4</fullName>
    </recommendedName>
    <alternativeName>
        <fullName evidence="12">Growth arrest-specific protein 8</fullName>
    </alternativeName>
</protein>
<dbReference type="GO" id="GO:0008017">
    <property type="term" value="F:microtubule binding"/>
    <property type="evidence" value="ECO:0007669"/>
    <property type="project" value="InterPro"/>
</dbReference>
<reference evidence="15" key="1">
    <citation type="submission" date="2025-08" db="UniProtKB">
        <authorList>
            <consortium name="Ensembl"/>
        </authorList>
    </citation>
    <scope>IDENTIFICATION</scope>
</reference>
<keyword evidence="11" id="KW-0966">Cell projection</keyword>
<sequence length="448" mass="53255">MEEHIVRLREELDREREERNYFQLERDKIHTFWEITRRQLDEKKAELRNKDREMEEAEERHQVEIKVYKQKVKHLLYEHQNNITELKAEGTVSMKLVQKEHRTQETELRKDMRTLKVELKEQELANEVVVKNLRMKQEEEITRLRSDFERQVKEIEAKYDKKMRVLRDELDLRRKTEIHEIEERKNGQINTLMKNHEKAFSDIKNYYNDVTLNNLALINTLKEQMEEMKKKEDHLEKEMAEVLLQNKRQTEPLQRAREEVAELQKKLANYETDKEALANTKARLKVAQKELKDLQWEHEVLEQRFSKVQAERDELYQKFTKAINEVQQKTGFKNLLLERKLRALTSMLEKKEVQLNEILSASNLDPSALTLVTRKLEDVLDSKNNTIKDLQYELARVCKAHNDLLRTYEAKLAAFGIPLDNVGFKPLETTVMGQTLGQGPAGLVATPT</sequence>
<proteinExistence type="inferred from homology"/>
<dbReference type="Proteomes" id="UP000694393">
    <property type="component" value="Unplaced"/>
</dbReference>
<dbReference type="InterPro" id="IPR025593">
    <property type="entry name" value="GAS8_dom"/>
</dbReference>
<dbReference type="GO" id="GO:0005794">
    <property type="term" value="C:Golgi apparatus"/>
    <property type="evidence" value="ECO:0007669"/>
    <property type="project" value="TreeGrafter"/>
</dbReference>
<dbReference type="PANTHER" id="PTHR31543">
    <property type="entry name" value="DYNEIN REGULATORY COMPLEX SUBUNIT 4"/>
    <property type="match status" value="1"/>
</dbReference>
<keyword evidence="6" id="KW-0493">Microtubule</keyword>
<evidence type="ECO:0000256" key="7">
    <source>
        <dbReference type="ARBA" id="ARBA00022846"/>
    </source>
</evidence>
<feature type="coiled-coil region" evidence="13">
    <location>
        <begin position="5"/>
        <end position="165"/>
    </location>
</feature>
<comment type="similarity">
    <text evidence="3">Belongs to the DRC4 family.</text>
</comment>
<evidence type="ECO:0000313" key="16">
    <source>
        <dbReference type="Proteomes" id="UP000694393"/>
    </source>
</evidence>
<organism evidence="15 16">
    <name type="scientific">Pelusios castaneus</name>
    <name type="common">West African mud turtle</name>
    <dbReference type="NCBI Taxonomy" id="367368"/>
    <lineage>
        <taxon>Eukaryota</taxon>
        <taxon>Metazoa</taxon>
        <taxon>Chordata</taxon>
        <taxon>Craniata</taxon>
        <taxon>Vertebrata</taxon>
        <taxon>Euteleostomi</taxon>
        <taxon>Archelosauria</taxon>
        <taxon>Testudinata</taxon>
        <taxon>Testudines</taxon>
        <taxon>Pleurodira</taxon>
        <taxon>Pelomedusidae</taxon>
        <taxon>Pelusios</taxon>
    </lineage>
</organism>
<comment type="subcellular location">
    <subcellularLocation>
        <location evidence="1">Cell projection</location>
        <location evidence="1">Cilium</location>
        <location evidence="1">Flagellum</location>
    </subcellularLocation>
    <subcellularLocation>
        <location evidence="2">Cytoplasm</location>
        <location evidence="2">Cytoskeleton</location>
    </subcellularLocation>
</comment>
<evidence type="ECO:0000256" key="13">
    <source>
        <dbReference type="SAM" id="Coils"/>
    </source>
</evidence>
<dbReference type="Ensembl" id="ENSPCET00000013459.1">
    <property type="protein sequence ID" value="ENSPCEP00000012987.1"/>
    <property type="gene ID" value="ENSPCEG00000010311.1"/>
</dbReference>
<dbReference type="Pfam" id="PF13851">
    <property type="entry name" value="GAS"/>
    <property type="match status" value="1"/>
</dbReference>
<keyword evidence="8 13" id="KW-0175">Coiled coil</keyword>
<dbReference type="PANTHER" id="PTHR31543:SF0">
    <property type="entry name" value="DYNEIN REGULATORY COMPLEX SUBUNIT 4"/>
    <property type="match status" value="1"/>
</dbReference>
<dbReference type="GO" id="GO:0031514">
    <property type="term" value="C:motile cilium"/>
    <property type="evidence" value="ECO:0007669"/>
    <property type="project" value="UniProtKB-SubCell"/>
</dbReference>
<dbReference type="GO" id="GO:0031267">
    <property type="term" value="F:small GTPase binding"/>
    <property type="evidence" value="ECO:0007669"/>
    <property type="project" value="InterPro"/>
</dbReference>
<accession>A0A8C8RZ72</accession>
<evidence type="ECO:0000256" key="10">
    <source>
        <dbReference type="ARBA" id="ARBA00023212"/>
    </source>
</evidence>
<evidence type="ECO:0000256" key="3">
    <source>
        <dbReference type="ARBA" id="ARBA00009859"/>
    </source>
</evidence>